<dbReference type="PANTHER" id="PTHR48111:SF49">
    <property type="entry name" value="HEME RESPONSE REGULATOR HSSR"/>
    <property type="match status" value="1"/>
</dbReference>
<dbReference type="Pfam" id="PF00486">
    <property type="entry name" value="Trans_reg_C"/>
    <property type="match status" value="1"/>
</dbReference>
<dbReference type="CDD" id="cd00383">
    <property type="entry name" value="trans_reg_C"/>
    <property type="match status" value="1"/>
</dbReference>
<evidence type="ECO:0000256" key="12">
    <source>
        <dbReference type="PROSITE-ProRule" id="PRU00169"/>
    </source>
</evidence>
<dbReference type="GO" id="GO:0000976">
    <property type="term" value="F:transcription cis-regulatory region binding"/>
    <property type="evidence" value="ECO:0007669"/>
    <property type="project" value="TreeGrafter"/>
</dbReference>
<keyword evidence="7 13" id="KW-0238">DNA-binding</keyword>
<evidence type="ECO:0000256" key="9">
    <source>
        <dbReference type="ARBA" id="ARBA00023163"/>
    </source>
</evidence>
<dbReference type="InterPro" id="IPR011006">
    <property type="entry name" value="CheY-like_superfamily"/>
</dbReference>
<dbReference type="PROSITE" id="PS50110">
    <property type="entry name" value="RESPONSE_REGULATORY"/>
    <property type="match status" value="1"/>
</dbReference>
<keyword evidence="4" id="KW-0902">Two-component regulatory system</keyword>
<dbReference type="EMBL" id="CP130319">
    <property type="protein sequence ID" value="WNR44048.1"/>
    <property type="molecule type" value="Genomic_DNA"/>
</dbReference>
<keyword evidence="17" id="KW-1185">Reference proteome</keyword>
<sequence>MTRILIADDDPNIRELVRVFLSKEGFDTIEAVDGVHALEQMENTKIDLAIVDVMMPRMDGFQLCEELRESYDMPIILLTAKGETAHKVKGFGQGADDYIVKPFVAVELMLRVKALLKRYRITTSQTVQIGELILDRSTYEVTWREERVTLPMKEFELLFRLGSYAGKSFTRGALIEAIWGMQYEGDDRTVDVHIKRIRERYPEHEVGFRIVAIRGLGYRLEEIK</sequence>
<dbReference type="PROSITE" id="PS51755">
    <property type="entry name" value="OMPR_PHOB"/>
    <property type="match status" value="1"/>
</dbReference>
<evidence type="ECO:0000313" key="16">
    <source>
        <dbReference type="EMBL" id="WNR44048.1"/>
    </source>
</evidence>
<dbReference type="GO" id="GO:0006355">
    <property type="term" value="P:regulation of DNA-templated transcription"/>
    <property type="evidence" value="ECO:0007669"/>
    <property type="project" value="InterPro"/>
</dbReference>
<dbReference type="InterPro" id="IPR016032">
    <property type="entry name" value="Sig_transdc_resp-reg_C-effctor"/>
</dbReference>
<dbReference type="InterPro" id="IPR001867">
    <property type="entry name" value="OmpR/PhoB-type_DNA-bd"/>
</dbReference>
<comment type="subcellular location">
    <subcellularLocation>
        <location evidence="1">Cytoplasm</location>
    </subcellularLocation>
</comment>
<dbReference type="GO" id="GO:0032993">
    <property type="term" value="C:protein-DNA complex"/>
    <property type="evidence" value="ECO:0007669"/>
    <property type="project" value="TreeGrafter"/>
</dbReference>
<dbReference type="CDD" id="cd17574">
    <property type="entry name" value="REC_OmpR"/>
    <property type="match status" value="1"/>
</dbReference>
<dbReference type="Gene3D" id="3.40.50.2300">
    <property type="match status" value="1"/>
</dbReference>
<dbReference type="Gene3D" id="6.10.250.690">
    <property type="match status" value="1"/>
</dbReference>
<evidence type="ECO:0000259" key="14">
    <source>
        <dbReference type="PROSITE" id="PS50110"/>
    </source>
</evidence>
<dbReference type="InterPro" id="IPR036388">
    <property type="entry name" value="WH-like_DNA-bd_sf"/>
</dbReference>
<feature type="domain" description="OmpR/PhoB-type" evidence="15">
    <location>
        <begin position="124"/>
        <end position="222"/>
    </location>
</feature>
<evidence type="ECO:0000256" key="3">
    <source>
        <dbReference type="ARBA" id="ARBA00022553"/>
    </source>
</evidence>
<dbReference type="AlphaFoldDB" id="A0AA96LN06"/>
<gene>
    <name evidence="16" type="ORF">MJB10_23605</name>
</gene>
<dbReference type="FunFam" id="3.40.50.2300:FF:000001">
    <property type="entry name" value="DNA-binding response regulator PhoB"/>
    <property type="match status" value="1"/>
</dbReference>
<dbReference type="PANTHER" id="PTHR48111">
    <property type="entry name" value="REGULATOR OF RPOS"/>
    <property type="match status" value="1"/>
</dbReference>
<proteinExistence type="predicted"/>
<dbReference type="Proteomes" id="UP001304650">
    <property type="component" value="Chromosome"/>
</dbReference>
<keyword evidence="3 12" id="KW-0597">Phosphoprotein</keyword>
<comment type="function">
    <text evidence="10">Member of the two-component regulatory system HssS/HssR involved in intracellular heme homeostasis and tempering of staphylococcal virulence. Phosphorylated HssR binds to a direct repeat sequence within hrtAB promoter and activates the expression of hrtAB, an efflux pump, in response to extracellular heme, hemin, hemoglobin or blood.</text>
</comment>
<dbReference type="GO" id="GO:0005829">
    <property type="term" value="C:cytosol"/>
    <property type="evidence" value="ECO:0007669"/>
    <property type="project" value="TreeGrafter"/>
</dbReference>
<evidence type="ECO:0000256" key="4">
    <source>
        <dbReference type="ARBA" id="ARBA00023012"/>
    </source>
</evidence>
<evidence type="ECO:0000256" key="2">
    <source>
        <dbReference type="ARBA" id="ARBA00022490"/>
    </source>
</evidence>
<evidence type="ECO:0000259" key="15">
    <source>
        <dbReference type="PROSITE" id="PS51755"/>
    </source>
</evidence>
<dbReference type="SMART" id="SM00448">
    <property type="entry name" value="REC"/>
    <property type="match status" value="1"/>
</dbReference>
<feature type="DNA-binding region" description="OmpR/PhoB-type" evidence="13">
    <location>
        <begin position="124"/>
        <end position="222"/>
    </location>
</feature>
<dbReference type="InterPro" id="IPR039420">
    <property type="entry name" value="WalR-like"/>
</dbReference>
<evidence type="ECO:0000256" key="1">
    <source>
        <dbReference type="ARBA" id="ARBA00004496"/>
    </source>
</evidence>
<organism evidence="16 17">
    <name type="scientific">Paenibacillus roseopurpureus</name>
    <dbReference type="NCBI Taxonomy" id="2918901"/>
    <lineage>
        <taxon>Bacteria</taxon>
        <taxon>Bacillati</taxon>
        <taxon>Bacillota</taxon>
        <taxon>Bacilli</taxon>
        <taxon>Bacillales</taxon>
        <taxon>Paenibacillaceae</taxon>
        <taxon>Paenibacillus</taxon>
    </lineage>
</organism>
<dbReference type="SUPFAM" id="SSF52172">
    <property type="entry name" value="CheY-like"/>
    <property type="match status" value="1"/>
</dbReference>
<dbReference type="InterPro" id="IPR001789">
    <property type="entry name" value="Sig_transdc_resp-reg_receiver"/>
</dbReference>
<keyword evidence="9" id="KW-0804">Transcription</keyword>
<evidence type="ECO:0000256" key="7">
    <source>
        <dbReference type="ARBA" id="ARBA00023125"/>
    </source>
</evidence>
<dbReference type="GO" id="GO:0000156">
    <property type="term" value="F:phosphorelay response regulator activity"/>
    <property type="evidence" value="ECO:0007669"/>
    <property type="project" value="TreeGrafter"/>
</dbReference>
<reference evidence="16" key="1">
    <citation type="submission" date="2022-02" db="EMBL/GenBank/DDBJ databases">
        <title>Paenibacillus sp. MBLB1832 Whole Genome Shotgun Sequencing.</title>
        <authorList>
            <person name="Hwang C.Y."/>
            <person name="Cho E.-S."/>
            <person name="Seo M.-J."/>
        </authorList>
    </citation>
    <scope>NUCLEOTIDE SEQUENCE</scope>
    <source>
        <strain evidence="16">MBLB1832</strain>
    </source>
</reference>
<dbReference type="Gene3D" id="1.10.10.10">
    <property type="entry name" value="Winged helix-like DNA-binding domain superfamily/Winged helix DNA-binding domain"/>
    <property type="match status" value="1"/>
</dbReference>
<evidence type="ECO:0000256" key="13">
    <source>
        <dbReference type="PROSITE-ProRule" id="PRU01091"/>
    </source>
</evidence>
<dbReference type="Pfam" id="PF00072">
    <property type="entry name" value="Response_reg"/>
    <property type="match status" value="1"/>
</dbReference>
<dbReference type="RefSeq" id="WP_314799238.1">
    <property type="nucleotide sequence ID" value="NZ_CP130319.1"/>
</dbReference>
<accession>A0AA96LN06</accession>
<dbReference type="KEGG" id="proo:MJB10_23605"/>
<feature type="domain" description="Response regulatory" evidence="14">
    <location>
        <begin position="3"/>
        <end position="116"/>
    </location>
</feature>
<keyword evidence="5" id="KW-0805">Transcription regulation</keyword>
<name>A0AA96LN06_9BACL</name>
<keyword evidence="6" id="KW-0843">Virulence</keyword>
<dbReference type="SMART" id="SM00862">
    <property type="entry name" value="Trans_reg_C"/>
    <property type="match status" value="1"/>
</dbReference>
<feature type="modified residue" description="4-aspartylphosphate" evidence="12">
    <location>
        <position position="52"/>
    </location>
</feature>
<evidence type="ECO:0000256" key="10">
    <source>
        <dbReference type="ARBA" id="ARBA00037471"/>
    </source>
</evidence>
<evidence type="ECO:0000256" key="6">
    <source>
        <dbReference type="ARBA" id="ARBA00023026"/>
    </source>
</evidence>
<keyword evidence="8" id="KW-0010">Activator</keyword>
<evidence type="ECO:0000256" key="5">
    <source>
        <dbReference type="ARBA" id="ARBA00023015"/>
    </source>
</evidence>
<evidence type="ECO:0000256" key="8">
    <source>
        <dbReference type="ARBA" id="ARBA00023159"/>
    </source>
</evidence>
<evidence type="ECO:0000256" key="11">
    <source>
        <dbReference type="ARBA" id="ARBA00039976"/>
    </source>
</evidence>
<evidence type="ECO:0000313" key="17">
    <source>
        <dbReference type="Proteomes" id="UP001304650"/>
    </source>
</evidence>
<protein>
    <recommendedName>
        <fullName evidence="11">Heme response regulator HssR</fullName>
    </recommendedName>
</protein>
<keyword evidence="2" id="KW-0963">Cytoplasm</keyword>
<dbReference type="SUPFAM" id="SSF46894">
    <property type="entry name" value="C-terminal effector domain of the bipartite response regulators"/>
    <property type="match status" value="1"/>
</dbReference>